<evidence type="ECO:0000313" key="3">
    <source>
        <dbReference type="Proteomes" id="UP001066276"/>
    </source>
</evidence>
<comment type="caution">
    <text evidence="2">The sequence shown here is derived from an EMBL/GenBank/DDBJ whole genome shotgun (WGS) entry which is preliminary data.</text>
</comment>
<dbReference type="Proteomes" id="UP001066276">
    <property type="component" value="Chromosome 4_2"/>
</dbReference>
<keyword evidence="3" id="KW-1185">Reference proteome</keyword>
<reference evidence="2" key="1">
    <citation type="journal article" date="2022" name="bioRxiv">
        <title>Sequencing and chromosome-scale assembly of the giantPleurodeles waltlgenome.</title>
        <authorList>
            <person name="Brown T."/>
            <person name="Elewa A."/>
            <person name="Iarovenko S."/>
            <person name="Subramanian E."/>
            <person name="Araus A.J."/>
            <person name="Petzold A."/>
            <person name="Susuki M."/>
            <person name="Suzuki K.-i.T."/>
            <person name="Hayashi T."/>
            <person name="Toyoda A."/>
            <person name="Oliveira C."/>
            <person name="Osipova E."/>
            <person name="Leigh N.D."/>
            <person name="Simon A."/>
            <person name="Yun M.H."/>
        </authorList>
    </citation>
    <scope>NUCLEOTIDE SEQUENCE</scope>
    <source>
        <strain evidence="2">20211129_DDA</strain>
        <tissue evidence="2">Liver</tissue>
    </source>
</reference>
<dbReference type="AlphaFoldDB" id="A0AAV7SB19"/>
<organism evidence="2 3">
    <name type="scientific">Pleurodeles waltl</name>
    <name type="common">Iberian ribbed newt</name>
    <dbReference type="NCBI Taxonomy" id="8319"/>
    <lineage>
        <taxon>Eukaryota</taxon>
        <taxon>Metazoa</taxon>
        <taxon>Chordata</taxon>
        <taxon>Craniata</taxon>
        <taxon>Vertebrata</taxon>
        <taxon>Euteleostomi</taxon>
        <taxon>Amphibia</taxon>
        <taxon>Batrachia</taxon>
        <taxon>Caudata</taxon>
        <taxon>Salamandroidea</taxon>
        <taxon>Salamandridae</taxon>
        <taxon>Pleurodelinae</taxon>
        <taxon>Pleurodeles</taxon>
    </lineage>
</organism>
<feature type="compositionally biased region" description="Polar residues" evidence="1">
    <location>
        <begin position="70"/>
        <end position="80"/>
    </location>
</feature>
<name>A0AAV7SB19_PLEWA</name>
<evidence type="ECO:0000313" key="2">
    <source>
        <dbReference type="EMBL" id="KAJ1160475.1"/>
    </source>
</evidence>
<sequence length="80" mass="8824">MLVKPGAAPRWRRRHGLLRAASARVEQLAVQMCVHESVPCGSRGSPRLPVSDSNMPHTRERESLAGRRSVASSLYTKLCT</sequence>
<gene>
    <name evidence="2" type="ORF">NDU88_000977</name>
</gene>
<proteinExistence type="predicted"/>
<dbReference type="EMBL" id="JANPWB010000008">
    <property type="protein sequence ID" value="KAJ1160475.1"/>
    <property type="molecule type" value="Genomic_DNA"/>
</dbReference>
<evidence type="ECO:0000256" key="1">
    <source>
        <dbReference type="SAM" id="MobiDB-lite"/>
    </source>
</evidence>
<feature type="region of interest" description="Disordered" evidence="1">
    <location>
        <begin position="40"/>
        <end position="80"/>
    </location>
</feature>
<protein>
    <submittedName>
        <fullName evidence="2">Uncharacterized protein</fullName>
    </submittedName>
</protein>
<accession>A0AAV7SB19</accession>